<evidence type="ECO:0000313" key="1">
    <source>
        <dbReference type="EMBL" id="TDF72593.1"/>
    </source>
</evidence>
<gene>
    <name evidence="1" type="ORF">E0946_06170</name>
</gene>
<dbReference type="EMBL" id="SMOG01000023">
    <property type="protein sequence ID" value="TDF72593.1"/>
    <property type="molecule type" value="Genomic_DNA"/>
</dbReference>
<evidence type="ECO:0000313" key="2">
    <source>
        <dbReference type="Proteomes" id="UP000294588"/>
    </source>
</evidence>
<dbReference type="Proteomes" id="UP000294588">
    <property type="component" value="Unassembled WGS sequence"/>
</dbReference>
<reference evidence="1" key="1">
    <citation type="submission" date="2019-03" db="EMBL/GenBank/DDBJ databases">
        <title>Candidatus Syntrophosphaera thermopropionivorans: a novel player in syntrophic propionate oxidation during anaerobic digestion.</title>
        <authorList>
            <person name="Dyksma S."/>
        </authorList>
    </citation>
    <scope>NUCLEOTIDE SEQUENCE</scope>
    <source>
        <strain evidence="1">W5</strain>
    </source>
</reference>
<sequence length="87" mass="10279">MRSKFTYTQIHQILNEADLGAEIKAICLKYGISRNTFYNWKNKYGGMSPSDAKLKHDLEIENRRLKKMVAERDLEIEAMKELLSKKW</sequence>
<organism evidence="1 2">
    <name type="scientific">Candidatus Syntrophosphaera thermopropionivorans</name>
    <dbReference type="NCBI Taxonomy" id="2593015"/>
    <lineage>
        <taxon>Bacteria</taxon>
        <taxon>Pseudomonadati</taxon>
        <taxon>Candidatus Cloacimonadota</taxon>
        <taxon>Candidatus Cloacimonadia</taxon>
        <taxon>Candidatus Cloacimonadales</taxon>
        <taxon>Candidatus Cloacimonadaceae</taxon>
        <taxon>Candidatus Syntrophosphaera</taxon>
    </lineage>
</organism>
<protein>
    <submittedName>
        <fullName evidence="1">Transposase</fullName>
    </submittedName>
</protein>
<keyword evidence="2" id="KW-1185">Reference proteome</keyword>
<name>A0AC61QI04_9BACT</name>
<comment type="caution">
    <text evidence="1">The sequence shown here is derived from an EMBL/GenBank/DDBJ whole genome shotgun (WGS) entry which is preliminary data.</text>
</comment>
<proteinExistence type="predicted"/>
<accession>A0AC61QI04</accession>